<name>A0A5A5TKR5_9CHLR</name>
<dbReference type="OrthoDB" id="151680at2"/>
<keyword evidence="1" id="KW-0472">Membrane</keyword>
<feature type="domain" description="DUF4097" evidence="2">
    <location>
        <begin position="257"/>
        <end position="317"/>
    </location>
</feature>
<keyword evidence="1" id="KW-1133">Transmembrane helix</keyword>
<dbReference type="RefSeq" id="WP_149404662.1">
    <property type="nucleotide sequence ID" value="NZ_BIXY01000161.1"/>
</dbReference>
<evidence type="ECO:0000313" key="4">
    <source>
        <dbReference type="Proteomes" id="UP000322530"/>
    </source>
</evidence>
<dbReference type="Proteomes" id="UP000322530">
    <property type="component" value="Unassembled WGS sequence"/>
</dbReference>
<feature type="transmembrane region" description="Helical" evidence="1">
    <location>
        <begin position="12"/>
        <end position="30"/>
    </location>
</feature>
<dbReference type="Pfam" id="PF13349">
    <property type="entry name" value="DUF4097"/>
    <property type="match status" value="2"/>
</dbReference>
<feature type="domain" description="DUF4097" evidence="2">
    <location>
        <begin position="132"/>
        <end position="249"/>
    </location>
</feature>
<proteinExistence type="predicted"/>
<evidence type="ECO:0000256" key="1">
    <source>
        <dbReference type="SAM" id="Phobius"/>
    </source>
</evidence>
<comment type="caution">
    <text evidence="3">The sequence shown here is derived from an EMBL/GenBank/DDBJ whole genome shotgun (WGS) entry which is preliminary data.</text>
</comment>
<sequence>MLPFNYNRKKLALIIAVALLAVIIIGILVYNNSRNESDDAFVAGNGTAHSDANNGYLQPKKKSFSVGDHAVLVIKGHASDVSVHAGKVSSIIVVARRHSTDQGPNPNDTRILYDQSTDAQGHDHLTISTDPGFRDIDYDVTVPASTQAQVEVNSGSVSIDGIGGATVDTGSGSLDLEDIKGPLNAHTDSGDITVRQVTGDSVINGASGSLHITGVTGQLQAMTQSGDVVVQSATLRGQSVMKTNSGSVRFQGSLNPNGSYKMTTNSGDINLTLPNNAAFQLAASTGSGTVHNEFGADAVGSNPLAHITATIGSGSVSVNKQL</sequence>
<accession>A0A5A5TKR5</accession>
<evidence type="ECO:0000259" key="2">
    <source>
        <dbReference type="Pfam" id="PF13349"/>
    </source>
</evidence>
<keyword evidence="1" id="KW-0812">Transmembrane</keyword>
<evidence type="ECO:0000313" key="3">
    <source>
        <dbReference type="EMBL" id="GCF11872.1"/>
    </source>
</evidence>
<organism evidence="3 4">
    <name type="scientific">Dictyobacter arantiisoli</name>
    <dbReference type="NCBI Taxonomy" id="2014874"/>
    <lineage>
        <taxon>Bacteria</taxon>
        <taxon>Bacillati</taxon>
        <taxon>Chloroflexota</taxon>
        <taxon>Ktedonobacteria</taxon>
        <taxon>Ktedonobacterales</taxon>
        <taxon>Dictyobacteraceae</taxon>
        <taxon>Dictyobacter</taxon>
    </lineage>
</organism>
<reference evidence="3 4" key="1">
    <citation type="submission" date="2019-01" db="EMBL/GenBank/DDBJ databases">
        <title>Draft genome sequence of Dictyobacter sp. Uno17.</title>
        <authorList>
            <person name="Wang C.M."/>
            <person name="Zheng Y."/>
            <person name="Sakai Y."/>
            <person name="Abe K."/>
            <person name="Yokota A."/>
            <person name="Yabe S."/>
        </authorList>
    </citation>
    <scope>NUCLEOTIDE SEQUENCE [LARGE SCALE GENOMIC DNA]</scope>
    <source>
        <strain evidence="3 4">Uno17</strain>
    </source>
</reference>
<keyword evidence="4" id="KW-1185">Reference proteome</keyword>
<protein>
    <recommendedName>
        <fullName evidence="2">DUF4097 domain-containing protein</fullName>
    </recommendedName>
</protein>
<dbReference type="PANTHER" id="PTHR34094:SF1">
    <property type="entry name" value="PROTEIN FAM185A"/>
    <property type="match status" value="1"/>
</dbReference>
<dbReference type="AlphaFoldDB" id="A0A5A5TKR5"/>
<dbReference type="EMBL" id="BIXY01000161">
    <property type="protein sequence ID" value="GCF11872.1"/>
    <property type="molecule type" value="Genomic_DNA"/>
</dbReference>
<dbReference type="PANTHER" id="PTHR34094">
    <property type="match status" value="1"/>
</dbReference>
<gene>
    <name evidence="3" type="ORF">KDI_54360</name>
</gene>
<dbReference type="InterPro" id="IPR025164">
    <property type="entry name" value="Toastrack_DUF4097"/>
</dbReference>